<reference evidence="1" key="1">
    <citation type="submission" date="2021-06" db="EMBL/GenBank/DDBJ databases">
        <authorList>
            <person name="Kallberg Y."/>
            <person name="Tangrot J."/>
            <person name="Rosling A."/>
        </authorList>
    </citation>
    <scope>NUCLEOTIDE SEQUENCE</scope>
    <source>
        <strain evidence="1">IN212</strain>
    </source>
</reference>
<dbReference type="EMBL" id="CAJVPZ010036398">
    <property type="protein sequence ID" value="CAG8751203.1"/>
    <property type="molecule type" value="Genomic_DNA"/>
</dbReference>
<dbReference type="AlphaFoldDB" id="A0A9N9IUH6"/>
<dbReference type="OrthoDB" id="2472510at2759"/>
<dbReference type="Proteomes" id="UP000789396">
    <property type="component" value="Unassembled WGS sequence"/>
</dbReference>
<organism evidence="1 2">
    <name type="scientific">Racocetra fulgida</name>
    <dbReference type="NCBI Taxonomy" id="60492"/>
    <lineage>
        <taxon>Eukaryota</taxon>
        <taxon>Fungi</taxon>
        <taxon>Fungi incertae sedis</taxon>
        <taxon>Mucoromycota</taxon>
        <taxon>Glomeromycotina</taxon>
        <taxon>Glomeromycetes</taxon>
        <taxon>Diversisporales</taxon>
        <taxon>Gigasporaceae</taxon>
        <taxon>Racocetra</taxon>
    </lineage>
</organism>
<accession>A0A9N9IUH6</accession>
<keyword evidence="2" id="KW-1185">Reference proteome</keyword>
<evidence type="ECO:0000313" key="1">
    <source>
        <dbReference type="EMBL" id="CAG8751203.1"/>
    </source>
</evidence>
<protein>
    <submittedName>
        <fullName evidence="1">16819_t:CDS:1</fullName>
    </submittedName>
</protein>
<feature type="non-terminal residue" evidence="1">
    <location>
        <position position="84"/>
    </location>
</feature>
<name>A0A9N9IUH6_9GLOM</name>
<evidence type="ECO:0000313" key="2">
    <source>
        <dbReference type="Proteomes" id="UP000789396"/>
    </source>
</evidence>
<gene>
    <name evidence="1" type="ORF">RFULGI_LOCUS13611</name>
</gene>
<sequence>MASSSQRIESFNIHVKRCSRCNKSKIIDDFIQQSKERLKEFSHCNTCTNKKKGKSVNVKSKKTMYSESLSLANIIDDNEEEIIA</sequence>
<proteinExistence type="predicted"/>
<comment type="caution">
    <text evidence="1">The sequence shown here is derived from an EMBL/GenBank/DDBJ whole genome shotgun (WGS) entry which is preliminary data.</text>
</comment>